<dbReference type="PANTHER" id="PTHR38035">
    <property type="entry name" value="UPF0070 PROTEIN YFGM"/>
    <property type="match status" value="1"/>
</dbReference>
<evidence type="ECO:0000259" key="11">
    <source>
        <dbReference type="Pfam" id="PF09976"/>
    </source>
</evidence>
<feature type="region of interest" description="Disordered" evidence="9">
    <location>
        <begin position="215"/>
        <end position="238"/>
    </location>
</feature>
<evidence type="ECO:0000256" key="2">
    <source>
        <dbReference type="ARBA" id="ARBA00022475"/>
    </source>
</evidence>
<dbReference type="InterPro" id="IPR011990">
    <property type="entry name" value="TPR-like_helical_dom_sf"/>
</dbReference>
<evidence type="ECO:0000256" key="6">
    <source>
        <dbReference type="ARBA" id="ARBA00023186"/>
    </source>
</evidence>
<dbReference type="InterPro" id="IPR018704">
    <property type="entry name" value="SecYEG/CpoB_TPR"/>
</dbReference>
<accession>A0A193LEK5</accession>
<name>A0A193LEK5_9GAMM</name>
<keyword evidence="3 10" id="KW-0812">Transmembrane</keyword>
<dbReference type="OrthoDB" id="9789675at2"/>
<gene>
    <name evidence="12" type="ORF">BA177_05985</name>
</gene>
<keyword evidence="5 10" id="KW-0472">Membrane</keyword>
<dbReference type="STRING" id="1548547.BA177_05985"/>
<feature type="domain" description="Ancillary SecYEG translocon subunit/Cell division coordinator CpoB TPR" evidence="11">
    <location>
        <begin position="14"/>
        <end position="208"/>
    </location>
</feature>
<dbReference type="Gene3D" id="1.25.40.10">
    <property type="entry name" value="Tetratricopeptide repeat domain"/>
    <property type="match status" value="2"/>
</dbReference>
<dbReference type="GO" id="GO:0044877">
    <property type="term" value="F:protein-containing complex binding"/>
    <property type="evidence" value="ECO:0007669"/>
    <property type="project" value="InterPro"/>
</dbReference>
<dbReference type="Proteomes" id="UP000092695">
    <property type="component" value="Chromosome"/>
</dbReference>
<keyword evidence="13" id="KW-1185">Reference proteome</keyword>
<protein>
    <recommendedName>
        <fullName evidence="8">Ancillary SecYEG translocon subunit</fullName>
    </recommendedName>
</protein>
<dbReference type="InterPro" id="IPR026039">
    <property type="entry name" value="YfgM"/>
</dbReference>
<dbReference type="PIRSF" id="PIRSF006170">
    <property type="entry name" value="YfgM"/>
    <property type="match status" value="1"/>
</dbReference>
<sequence length="238" mass="26163">MNDLTEKEQLDELRAWWTENRWMVIGGIALGIAIIVGIRMRGSFETEAALSASSQYEALLEEVAAERSDPARTIADTLFNEYEDTVYADQARLAMARLYMDSGRDADAADVLRPLATARGDEPMQLVARLRLAKILLYQEKPEEVLELVKTPKDSAFAARYNEVLGDAHFALGNFEKAAESYNAVLADERGQQTVDLALVRMKLNDLPGGDDADTISLPAAAAMPEPADVEPSAEVEE</sequence>
<evidence type="ECO:0000256" key="9">
    <source>
        <dbReference type="SAM" id="MobiDB-lite"/>
    </source>
</evidence>
<proteinExistence type="inferred from homology"/>
<dbReference type="AlphaFoldDB" id="A0A193LEK5"/>
<dbReference type="GO" id="GO:0005886">
    <property type="term" value="C:plasma membrane"/>
    <property type="evidence" value="ECO:0007669"/>
    <property type="project" value="UniProtKB-SubCell"/>
</dbReference>
<keyword evidence="2" id="KW-1003">Cell membrane</keyword>
<organism evidence="12 13">
    <name type="scientific">Woeseia oceani</name>
    <dbReference type="NCBI Taxonomy" id="1548547"/>
    <lineage>
        <taxon>Bacteria</taxon>
        <taxon>Pseudomonadati</taxon>
        <taxon>Pseudomonadota</taxon>
        <taxon>Gammaproteobacteria</taxon>
        <taxon>Woeseiales</taxon>
        <taxon>Woeseiaceae</taxon>
        <taxon>Woeseia</taxon>
    </lineage>
</organism>
<dbReference type="SUPFAM" id="SSF48452">
    <property type="entry name" value="TPR-like"/>
    <property type="match status" value="1"/>
</dbReference>
<evidence type="ECO:0000256" key="3">
    <source>
        <dbReference type="ARBA" id="ARBA00022692"/>
    </source>
</evidence>
<dbReference type="Pfam" id="PF09976">
    <property type="entry name" value="TPR_21"/>
    <property type="match status" value="1"/>
</dbReference>
<keyword evidence="4 10" id="KW-1133">Transmembrane helix</keyword>
<evidence type="ECO:0000256" key="10">
    <source>
        <dbReference type="SAM" id="Phobius"/>
    </source>
</evidence>
<keyword evidence="6" id="KW-0143">Chaperone</keyword>
<dbReference type="PANTHER" id="PTHR38035:SF1">
    <property type="entry name" value="ANCILLARY SECYEG TRANSLOCON SUBUNIT"/>
    <property type="match status" value="1"/>
</dbReference>
<dbReference type="KEGG" id="woc:BA177_05985"/>
<feature type="compositionally biased region" description="Acidic residues" evidence="9">
    <location>
        <begin position="228"/>
        <end position="238"/>
    </location>
</feature>
<dbReference type="EMBL" id="CP016268">
    <property type="protein sequence ID" value="ANO50814.1"/>
    <property type="molecule type" value="Genomic_DNA"/>
</dbReference>
<evidence type="ECO:0000313" key="12">
    <source>
        <dbReference type="EMBL" id="ANO50814.1"/>
    </source>
</evidence>
<evidence type="ECO:0000313" key="13">
    <source>
        <dbReference type="Proteomes" id="UP000092695"/>
    </source>
</evidence>
<comment type="subcellular location">
    <subcellularLocation>
        <location evidence="1">Cell membrane</location>
        <topology evidence="1">Single-pass type II membrane protein</topology>
    </subcellularLocation>
</comment>
<comment type="similarity">
    <text evidence="7">Belongs to the YfgM family.</text>
</comment>
<evidence type="ECO:0000256" key="8">
    <source>
        <dbReference type="ARBA" id="ARBA00024235"/>
    </source>
</evidence>
<evidence type="ECO:0000256" key="7">
    <source>
        <dbReference type="ARBA" id="ARBA00024197"/>
    </source>
</evidence>
<reference evidence="12 13" key="1">
    <citation type="submission" date="2016-06" db="EMBL/GenBank/DDBJ databases">
        <title>Complete genome sequence of a deep-branching marine Gamma Proteobacterium Woeseia oceani type strain XK5.</title>
        <authorList>
            <person name="Mu D."/>
            <person name="Du Z."/>
        </authorList>
    </citation>
    <scope>NUCLEOTIDE SEQUENCE [LARGE SCALE GENOMIC DNA]</scope>
    <source>
        <strain evidence="12 13">XK5</strain>
    </source>
</reference>
<dbReference type="RefSeq" id="WP_068614155.1">
    <property type="nucleotide sequence ID" value="NZ_CP016268.1"/>
</dbReference>
<evidence type="ECO:0000256" key="4">
    <source>
        <dbReference type="ARBA" id="ARBA00022989"/>
    </source>
</evidence>
<feature type="transmembrane region" description="Helical" evidence="10">
    <location>
        <begin position="20"/>
        <end position="38"/>
    </location>
</feature>
<evidence type="ECO:0000256" key="5">
    <source>
        <dbReference type="ARBA" id="ARBA00023136"/>
    </source>
</evidence>
<evidence type="ECO:0000256" key="1">
    <source>
        <dbReference type="ARBA" id="ARBA00004401"/>
    </source>
</evidence>